<dbReference type="GO" id="GO:0005737">
    <property type="term" value="C:cytoplasm"/>
    <property type="evidence" value="ECO:0007669"/>
    <property type="project" value="UniProtKB-SubCell"/>
</dbReference>
<dbReference type="CTD" id="64768"/>
<keyword evidence="8" id="KW-0808">Transferase</keyword>
<evidence type="ECO:0000313" key="18">
    <source>
        <dbReference type="RefSeq" id="XP_021566620.1"/>
    </source>
</evidence>
<dbReference type="AlphaFoldDB" id="A0A3Q0DX62"/>
<dbReference type="Proteomes" id="UP000189704">
    <property type="component" value="Unplaced"/>
</dbReference>
<keyword evidence="7" id="KW-0963">Cytoplasm</keyword>
<dbReference type="GO" id="GO:0005634">
    <property type="term" value="C:nucleus"/>
    <property type="evidence" value="ECO:0007669"/>
    <property type="project" value="UniProtKB-SubCell"/>
</dbReference>
<accession>A0A3Q0DX62</accession>
<evidence type="ECO:0000256" key="2">
    <source>
        <dbReference type="ARBA" id="ARBA00004123"/>
    </source>
</evidence>
<comment type="similarity">
    <text evidence="4">Belongs to the IPK1 type 2 family.</text>
</comment>
<reference evidence="18" key="1">
    <citation type="submission" date="2025-08" db="UniProtKB">
        <authorList>
            <consortium name="RefSeq"/>
        </authorList>
    </citation>
    <scope>IDENTIFICATION</scope>
</reference>
<dbReference type="RefSeq" id="XP_021566620.1">
    <property type="nucleotide sequence ID" value="XM_021710945.1"/>
</dbReference>
<dbReference type="KEGG" id="csyr:103257424"/>
<dbReference type="InterPro" id="IPR043001">
    <property type="entry name" value="IP5_2-K_N_lobe"/>
</dbReference>
<comment type="catalytic activity">
    <reaction evidence="1">
        <text>1D-myo-inositol 1,3,4,5,6-pentakisphosphate + ATP = 1D-myo-inositol hexakisphosphate + ADP + H(+)</text>
        <dbReference type="Rhea" id="RHEA:20313"/>
        <dbReference type="ChEBI" id="CHEBI:15378"/>
        <dbReference type="ChEBI" id="CHEBI:30616"/>
        <dbReference type="ChEBI" id="CHEBI:57733"/>
        <dbReference type="ChEBI" id="CHEBI:58130"/>
        <dbReference type="ChEBI" id="CHEBI:456216"/>
        <dbReference type="EC" id="2.7.1.158"/>
    </reaction>
</comment>
<evidence type="ECO:0000256" key="16">
    <source>
        <dbReference type="SAM" id="MobiDB-lite"/>
    </source>
</evidence>
<evidence type="ECO:0000256" key="13">
    <source>
        <dbReference type="ARBA" id="ARBA00029574"/>
    </source>
</evidence>
<evidence type="ECO:0000256" key="15">
    <source>
        <dbReference type="ARBA" id="ARBA00055738"/>
    </source>
</evidence>
<evidence type="ECO:0000256" key="6">
    <source>
        <dbReference type="ARBA" id="ARBA00014846"/>
    </source>
</evidence>
<dbReference type="Gene3D" id="3.30.200.110">
    <property type="entry name" value="Inositol-pentakisphosphate 2-kinase, N-lobe"/>
    <property type="match status" value="1"/>
</dbReference>
<keyword evidence="11" id="KW-0067">ATP-binding</keyword>
<evidence type="ECO:0000256" key="10">
    <source>
        <dbReference type="ARBA" id="ARBA00022777"/>
    </source>
</evidence>
<feature type="region of interest" description="Disordered" evidence="16">
    <location>
        <begin position="546"/>
        <end position="612"/>
    </location>
</feature>
<evidence type="ECO:0000256" key="5">
    <source>
        <dbReference type="ARBA" id="ARBA00012023"/>
    </source>
</evidence>
<protein>
    <recommendedName>
        <fullName evidence="6">Inositol-pentakisphosphate 2-kinase</fullName>
        <ecNumber evidence="5">2.7.1.158</ecNumber>
    </recommendedName>
    <alternativeName>
        <fullName evidence="14">Inositol-1,3,4,5,6-pentakisphosphate 2-kinase</fullName>
    </alternativeName>
    <alternativeName>
        <fullName evidence="13">Ins(1,3,4,5,6)P5 2-kinase</fullName>
    </alternativeName>
</protein>
<keyword evidence="17" id="KW-1185">Reference proteome</keyword>
<dbReference type="FunFam" id="3.30.200.110:FF:000001">
    <property type="entry name" value="Inositol-pentakisphosphate 2-kinase"/>
    <property type="match status" value="1"/>
</dbReference>
<dbReference type="InterPro" id="IPR009286">
    <property type="entry name" value="Ins_P5_2-kin"/>
</dbReference>
<dbReference type="OrthoDB" id="272370at2759"/>
<evidence type="ECO:0000256" key="7">
    <source>
        <dbReference type="ARBA" id="ARBA00022490"/>
    </source>
</evidence>
<dbReference type="STRING" id="1868482.ENSTSYP00000024808"/>
<comment type="function">
    <text evidence="15">Phosphorylates Ins(1,3,4,5,6)P5 at position 2 to form Ins(1,2,3,4,5,6)P6 (InsP6 or phytate). InsP6 is involved in many processes such as mRNA export, non-homologous end-joining, endocytosis, ion channel regulation. It also protects cells from TNF-alpha-induced apoptosis.</text>
</comment>
<sequence>MAAGSGYTTQGVSEGAAVRRLAMSQVHGTHREREHSVKGAGGLEVQTRMRAGFKRSGVHCLRGLCGAAGDTGFLSVVAPSASFGLVLLPRPSLVWPTSFCACPGFACDPGLLMASDLPPLHMRMEPVPSTYNFLRCVVLRFLKFPPNRKKTSEETFQHLQNIVDFGKNVMKEFLGENYVHCGEVVQLPLEFVKQLCLKIQSERPESRCDKDLDTLSGYAMCLPNLTRLQTYHFAEHRPILCVEIKPKCGFIPSSSDVTHEMKHKVCRYCMHQHLKVATGKWKQISKYCPLDLYSGNKQRMHFALKSLLQEAQNNLKIFKNGELIYGCRDARSPEADWSELAHHLKPFFFPSNGLASGPHCTRAVIRELVHVITRVLLSGSDKGRAGPLRPGLGPRGPCVCEASPFSRSLRCQGKNTPERSGLPKGCLLYKTLQVQMLDLLDIEGLYPLYNRVEQHLEEFPEERKTLQIDGPYDEAFYQKLLDLSTEDDGTVAFALTKGQESAPDEEKSGRIVMRRTGENAANVCRLVHHNPQLAGRSRADQVDIDGETGRSSLKNAVCKSGPSRSSRLTTAHSSHSTRPRRPPVPLATLPAGPCPGERPSGRGSDQRPVVPSSRSRFAFSVSVLDLDLKPYESIPHQHKLDGKIVNYYSKAARAKDSAVMSARFKESEDCTLVLHKV</sequence>
<dbReference type="EC" id="2.7.1.158" evidence="5"/>
<dbReference type="GO" id="GO:0005524">
    <property type="term" value="F:ATP binding"/>
    <property type="evidence" value="ECO:0007669"/>
    <property type="project" value="UniProtKB-KW"/>
</dbReference>
<proteinExistence type="inferred from homology"/>
<evidence type="ECO:0000256" key="11">
    <source>
        <dbReference type="ARBA" id="ARBA00022840"/>
    </source>
</evidence>
<evidence type="ECO:0000256" key="14">
    <source>
        <dbReference type="ARBA" id="ARBA00030342"/>
    </source>
</evidence>
<keyword evidence="10" id="KW-0418">Kinase</keyword>
<dbReference type="GO" id="GO:0032958">
    <property type="term" value="P:inositol phosphate biosynthetic process"/>
    <property type="evidence" value="ECO:0007669"/>
    <property type="project" value="TreeGrafter"/>
</dbReference>
<evidence type="ECO:0000256" key="9">
    <source>
        <dbReference type="ARBA" id="ARBA00022741"/>
    </source>
</evidence>
<dbReference type="GeneID" id="103257424"/>
<dbReference type="PANTHER" id="PTHR14456:SF2">
    <property type="entry name" value="INOSITOL-PENTAKISPHOSPHATE 2-KINASE"/>
    <property type="match status" value="1"/>
</dbReference>
<evidence type="ECO:0000256" key="3">
    <source>
        <dbReference type="ARBA" id="ARBA00004496"/>
    </source>
</evidence>
<evidence type="ECO:0000256" key="1">
    <source>
        <dbReference type="ARBA" id="ARBA00001774"/>
    </source>
</evidence>
<name>A0A3Q0DX62_CARSF</name>
<evidence type="ECO:0000256" key="8">
    <source>
        <dbReference type="ARBA" id="ARBA00022679"/>
    </source>
</evidence>
<feature type="compositionally biased region" description="Polar residues" evidence="16">
    <location>
        <begin position="562"/>
        <end position="574"/>
    </location>
</feature>
<dbReference type="GO" id="GO:0035299">
    <property type="term" value="F:inositol-1,3,4,5,6-pentakisphosphate 2-kinase activity"/>
    <property type="evidence" value="ECO:0007669"/>
    <property type="project" value="UniProtKB-EC"/>
</dbReference>
<evidence type="ECO:0000256" key="12">
    <source>
        <dbReference type="ARBA" id="ARBA00023242"/>
    </source>
</evidence>
<evidence type="ECO:0000256" key="4">
    <source>
        <dbReference type="ARBA" id="ARBA00007229"/>
    </source>
</evidence>
<organism evidence="17 18">
    <name type="scientific">Carlito syrichta</name>
    <name type="common">Philippine tarsier</name>
    <name type="synonym">Tarsius syrichta</name>
    <dbReference type="NCBI Taxonomy" id="1868482"/>
    <lineage>
        <taxon>Eukaryota</taxon>
        <taxon>Metazoa</taxon>
        <taxon>Chordata</taxon>
        <taxon>Craniata</taxon>
        <taxon>Vertebrata</taxon>
        <taxon>Euteleostomi</taxon>
        <taxon>Mammalia</taxon>
        <taxon>Eutheria</taxon>
        <taxon>Euarchontoglires</taxon>
        <taxon>Primates</taxon>
        <taxon>Haplorrhini</taxon>
        <taxon>Tarsiiformes</taxon>
        <taxon>Tarsiidae</taxon>
        <taxon>Carlito</taxon>
    </lineage>
</organism>
<dbReference type="PANTHER" id="PTHR14456">
    <property type="entry name" value="INOSITOL POLYPHOSPHATE KINASE 1"/>
    <property type="match status" value="1"/>
</dbReference>
<gene>
    <name evidence="18" type="primary">IPPK</name>
</gene>
<keyword evidence="12" id="KW-0539">Nucleus</keyword>
<comment type="subcellular location">
    <subcellularLocation>
        <location evidence="3">Cytoplasm</location>
    </subcellularLocation>
    <subcellularLocation>
        <location evidence="2">Nucleus</location>
    </subcellularLocation>
</comment>
<evidence type="ECO:0000313" key="17">
    <source>
        <dbReference type="Proteomes" id="UP000189704"/>
    </source>
</evidence>
<dbReference type="Pfam" id="PF06090">
    <property type="entry name" value="Ins_P5_2-kin"/>
    <property type="match status" value="1"/>
</dbReference>
<keyword evidence="9" id="KW-0547">Nucleotide-binding</keyword>